<dbReference type="InterPro" id="IPR008490">
    <property type="entry name" value="Transposase_InsH_N"/>
</dbReference>
<proteinExistence type="predicted"/>
<evidence type="ECO:0000313" key="3">
    <source>
        <dbReference type="Proteomes" id="UP000002517"/>
    </source>
</evidence>
<gene>
    <name evidence="2" type="ordered locus">lpl0192</name>
</gene>
<dbReference type="Proteomes" id="UP000002517">
    <property type="component" value="Chromosome"/>
</dbReference>
<dbReference type="HOGENOM" id="CLU_561182_0_0_6"/>
<accession>Q5X032</accession>
<organism evidence="2 3">
    <name type="scientific">Legionella pneumophila (strain Lens)</name>
    <dbReference type="NCBI Taxonomy" id="297245"/>
    <lineage>
        <taxon>Bacteria</taxon>
        <taxon>Pseudomonadati</taxon>
        <taxon>Pseudomonadota</taxon>
        <taxon>Gammaproteobacteria</taxon>
        <taxon>Legionellales</taxon>
        <taxon>Legionellaceae</taxon>
        <taxon>Legionella</taxon>
    </lineage>
</organism>
<dbReference type="PANTHER" id="PTHR33803">
    <property type="entry name" value="IS1478 TRANSPOSASE"/>
    <property type="match status" value="1"/>
</dbReference>
<dbReference type="AlphaFoldDB" id="Q5X032"/>
<evidence type="ECO:0000313" key="2">
    <source>
        <dbReference type="EMBL" id="CAH14421.1"/>
    </source>
</evidence>
<dbReference type="KEGG" id="lpf:lpl0192"/>
<dbReference type="LegioList" id="lpl0192"/>
<feature type="domain" description="Transposase InsH N-terminal" evidence="1">
    <location>
        <begin position="24"/>
        <end position="121"/>
    </location>
</feature>
<name>Q5X032_LEGPL</name>
<sequence length="473" mass="54162">MSLCKSGMDSTFLKAQKIMVEVLPTHPLIKLMNALDWEALGQIILPDLKKSTSKLKWWLGRKLKMRIHLGVFLLQQLLNETDRGMERQLLDNAVYAVFCGKTLVQSWKVPDHTKIEEFRTRLSPQTQCALANAIVKLAAEKGFANSAHIDIDSTVQTPDMQFLATVNLLVKAAAVGRRVQKIVMKFMPETIKHIPDIDMKTIKGLAKQHYFEKSKAIKQRVEMRKQALVKLWDAVSEAIQPVIRFARIMDEPFIIESLPVRAKNLIVNFIPKAPALLGELFERCYENAPRQSKIFSFHRNEVDCFNKNKHHKGLEFGRQFQIGRVDGNFVYSIPNDSIRMPDAASLKKMVMQHIELFQTPIESIGTDKGYYSKDNEKLALDFEIKEVAIQKPQRKLKDAPFNPISNEQLERLENRRAGIEPIIGHLRKYWQMGWSRMKSDKTTEASGYCAMLGFNIKQLMRYLIGEAVPVAPA</sequence>
<dbReference type="EMBL" id="CR628337">
    <property type="protein sequence ID" value="CAH14421.1"/>
    <property type="molecule type" value="Genomic_DNA"/>
</dbReference>
<protein>
    <recommendedName>
        <fullName evidence="1">Transposase InsH N-terminal domain-containing protein</fullName>
    </recommendedName>
</protein>
<dbReference type="RefSeq" id="WP_011214466.1">
    <property type="nucleotide sequence ID" value="NC_006369.1"/>
</dbReference>
<evidence type="ECO:0000259" key="1">
    <source>
        <dbReference type="Pfam" id="PF05598"/>
    </source>
</evidence>
<dbReference type="Pfam" id="PF05598">
    <property type="entry name" value="DUF772"/>
    <property type="match status" value="1"/>
</dbReference>
<dbReference type="PANTHER" id="PTHR33803:SF3">
    <property type="entry name" value="BLL1974 PROTEIN"/>
    <property type="match status" value="1"/>
</dbReference>
<reference evidence="2 3" key="1">
    <citation type="journal article" date="2004" name="Nat. Genet.">
        <title>Evidence in the Legionella pneumophila genome for exploitation of host cell functions and high genome plasticity.</title>
        <authorList>
            <person name="Cazalet C."/>
            <person name="Rusniok C."/>
            <person name="Bruggemann H."/>
            <person name="Zidane N."/>
            <person name="Magnier A."/>
            <person name="Ma L."/>
            <person name="Tichit M."/>
            <person name="Jarraud S."/>
            <person name="Bouchier C."/>
            <person name="Vandenesch F."/>
            <person name="Kunst F."/>
            <person name="Etienne J."/>
            <person name="Glaser P."/>
            <person name="Buchrieser C."/>
        </authorList>
    </citation>
    <scope>NUCLEOTIDE SEQUENCE [LARGE SCALE GENOMIC DNA]</scope>
    <source>
        <strain evidence="2 3">Lens</strain>
    </source>
</reference>